<reference evidence="1" key="1">
    <citation type="submission" date="2018-02" db="EMBL/GenBank/DDBJ databases">
        <title>Rhizophora mucronata_Transcriptome.</title>
        <authorList>
            <person name="Meera S.P."/>
            <person name="Sreeshan A."/>
            <person name="Augustine A."/>
        </authorList>
    </citation>
    <scope>NUCLEOTIDE SEQUENCE</scope>
    <source>
        <tissue evidence="1">Leaf</tissue>
    </source>
</reference>
<sequence length="44" mass="5305">MPFFLCLPCISNSLYSLMVSWLQSSMRFSKVTMYMTKWLNHLRL</sequence>
<evidence type="ECO:0000313" key="1">
    <source>
        <dbReference type="EMBL" id="MBX48300.1"/>
    </source>
</evidence>
<protein>
    <submittedName>
        <fullName evidence="1">Uncharacterized protein</fullName>
    </submittedName>
</protein>
<name>A0A2P2P0L3_RHIMU</name>
<proteinExistence type="predicted"/>
<dbReference type="EMBL" id="GGEC01067816">
    <property type="protein sequence ID" value="MBX48300.1"/>
    <property type="molecule type" value="Transcribed_RNA"/>
</dbReference>
<accession>A0A2P2P0L3</accession>
<dbReference type="AlphaFoldDB" id="A0A2P2P0L3"/>
<organism evidence="1">
    <name type="scientific">Rhizophora mucronata</name>
    <name type="common">Asiatic mangrove</name>
    <dbReference type="NCBI Taxonomy" id="61149"/>
    <lineage>
        <taxon>Eukaryota</taxon>
        <taxon>Viridiplantae</taxon>
        <taxon>Streptophyta</taxon>
        <taxon>Embryophyta</taxon>
        <taxon>Tracheophyta</taxon>
        <taxon>Spermatophyta</taxon>
        <taxon>Magnoliopsida</taxon>
        <taxon>eudicotyledons</taxon>
        <taxon>Gunneridae</taxon>
        <taxon>Pentapetalae</taxon>
        <taxon>rosids</taxon>
        <taxon>fabids</taxon>
        <taxon>Malpighiales</taxon>
        <taxon>Rhizophoraceae</taxon>
        <taxon>Rhizophora</taxon>
    </lineage>
</organism>